<evidence type="ECO:0000313" key="3">
    <source>
        <dbReference type="Proteomes" id="UP001501243"/>
    </source>
</evidence>
<dbReference type="Proteomes" id="UP001501243">
    <property type="component" value="Unassembled WGS sequence"/>
</dbReference>
<feature type="signal peptide" evidence="1">
    <location>
        <begin position="1"/>
        <end position="17"/>
    </location>
</feature>
<evidence type="ECO:0008006" key="4">
    <source>
        <dbReference type="Google" id="ProtNLM"/>
    </source>
</evidence>
<dbReference type="SUPFAM" id="SSF56935">
    <property type="entry name" value="Porins"/>
    <property type="match status" value="1"/>
</dbReference>
<dbReference type="InterPro" id="IPR037066">
    <property type="entry name" value="Plug_dom_sf"/>
</dbReference>
<reference evidence="3" key="1">
    <citation type="journal article" date="2019" name="Int. J. Syst. Evol. Microbiol.">
        <title>The Global Catalogue of Microorganisms (GCM) 10K type strain sequencing project: providing services to taxonomists for standard genome sequencing and annotation.</title>
        <authorList>
            <consortium name="The Broad Institute Genomics Platform"/>
            <consortium name="The Broad Institute Genome Sequencing Center for Infectious Disease"/>
            <person name="Wu L."/>
            <person name="Ma J."/>
        </authorList>
    </citation>
    <scope>NUCLEOTIDE SEQUENCE [LARGE SCALE GENOMIC DNA]</scope>
    <source>
        <strain evidence="3">JCM 17841</strain>
    </source>
</reference>
<keyword evidence="1" id="KW-0732">Signal</keyword>
<feature type="chain" id="PRO_5047283389" description="Beta-lactamase-inhibitor-like PepSY-like domain-containing protein" evidence="1">
    <location>
        <begin position="18"/>
        <end position="170"/>
    </location>
</feature>
<dbReference type="EMBL" id="BAABGQ010000006">
    <property type="protein sequence ID" value="GAA4502222.1"/>
    <property type="molecule type" value="Genomic_DNA"/>
</dbReference>
<evidence type="ECO:0000256" key="1">
    <source>
        <dbReference type="SAM" id="SignalP"/>
    </source>
</evidence>
<name>A0ABP8QFM1_9BACT</name>
<sequence length="170" mass="17730">MASLVALLALSAALAHAQVAPTPAPAQKPLPKNVAYYVDGQKTGSDALTKIAPSDISNINVIKGADQQQLFGVAPSDGTVVITTKAGESSPEVVAFNNRINAVKPLVPPTAAQVAGVEAAKAYILKTYPSAKLEMVGPARDKPGYYQTFFTDGGKRLQLLFDGQGQPVKQ</sequence>
<organism evidence="2 3">
    <name type="scientific">Hymenobacter ginsengisoli</name>
    <dbReference type="NCBI Taxonomy" id="1051626"/>
    <lineage>
        <taxon>Bacteria</taxon>
        <taxon>Pseudomonadati</taxon>
        <taxon>Bacteroidota</taxon>
        <taxon>Cytophagia</taxon>
        <taxon>Cytophagales</taxon>
        <taxon>Hymenobacteraceae</taxon>
        <taxon>Hymenobacter</taxon>
    </lineage>
</organism>
<dbReference type="Gene3D" id="2.170.130.10">
    <property type="entry name" value="TonB-dependent receptor, plug domain"/>
    <property type="match status" value="1"/>
</dbReference>
<gene>
    <name evidence="2" type="ORF">GCM10023172_25280</name>
</gene>
<accession>A0ABP8QFM1</accession>
<comment type="caution">
    <text evidence="2">The sequence shown here is derived from an EMBL/GenBank/DDBJ whole genome shotgun (WGS) entry which is preliminary data.</text>
</comment>
<protein>
    <recommendedName>
        <fullName evidence="4">Beta-lactamase-inhibitor-like PepSY-like domain-containing protein</fullName>
    </recommendedName>
</protein>
<proteinExistence type="predicted"/>
<evidence type="ECO:0000313" key="2">
    <source>
        <dbReference type="EMBL" id="GAA4502222.1"/>
    </source>
</evidence>
<keyword evidence="3" id="KW-1185">Reference proteome</keyword>